<evidence type="ECO:0000313" key="11">
    <source>
        <dbReference type="EMBL" id="MBC1398303.1"/>
    </source>
</evidence>
<keyword evidence="5 10" id="KW-0812">Transmembrane</keyword>
<sequence length="303" mass="33784">MGRIENTGELAGVTSKFTVRDFTELIKVGIVNSNTITAFTGMWLAFQLNGISFIQNLDIMFFTIVGSALIVAASGAFNNVIDRDIDGKMERTKNRPTMTGKISGKKALVLASVLLIIGIGMLFMTTWQAGVLGILGVFLYVVVYSMYAKRKLVSNTVIGSFSGAVPPLIGWFAVDPSFSLIPVMLFLVMFCWQPPHFYAIAIKRKEEYRAAGIPMLPVVKGIERTKISMVFWVVLLSVLPFFMMELGMVYVILATALNVGWLVLSFYGFKMKDSLKWSRLMFVYSLNYMTILFVAMIVISIFL</sequence>
<gene>
    <name evidence="10" type="primary">ctaB</name>
    <name evidence="11" type="ORF">HB844_05395</name>
</gene>
<dbReference type="HAMAP" id="MF_00154">
    <property type="entry name" value="CyoE_CtaB"/>
    <property type="match status" value="1"/>
</dbReference>
<comment type="subunit">
    <text evidence="10">Interacts with CtaA.</text>
</comment>
<keyword evidence="3 10" id="KW-1003">Cell membrane</keyword>
<comment type="miscellaneous">
    <text evidence="10">Carbon 2 of the heme B porphyrin ring is defined according to the Fischer nomenclature.</text>
</comment>
<evidence type="ECO:0000256" key="3">
    <source>
        <dbReference type="ARBA" id="ARBA00022475"/>
    </source>
</evidence>
<evidence type="ECO:0000256" key="1">
    <source>
        <dbReference type="ARBA" id="ARBA00004651"/>
    </source>
</evidence>
<feature type="transmembrane region" description="Helical" evidence="10">
    <location>
        <begin position="180"/>
        <end position="201"/>
    </location>
</feature>
<dbReference type="PANTHER" id="PTHR43448">
    <property type="entry name" value="PROTOHEME IX FARNESYLTRANSFERASE, MITOCHONDRIAL"/>
    <property type="match status" value="1"/>
</dbReference>
<dbReference type="InterPro" id="IPR044878">
    <property type="entry name" value="UbiA_sf"/>
</dbReference>
<evidence type="ECO:0000256" key="5">
    <source>
        <dbReference type="ARBA" id="ARBA00022692"/>
    </source>
</evidence>
<dbReference type="NCBIfam" id="TIGR01473">
    <property type="entry name" value="cyoE_ctaB"/>
    <property type="match status" value="1"/>
</dbReference>
<dbReference type="EC" id="2.5.1.141" evidence="10"/>
<dbReference type="PANTHER" id="PTHR43448:SF2">
    <property type="entry name" value="PROTOHEME IX FARNESYLTRANSFERASE, MITOCHONDRIAL"/>
    <property type="match status" value="1"/>
</dbReference>
<name>A0A841YDH8_9LIST</name>
<comment type="similarity">
    <text evidence="10">Belongs to the UbiA prenyltransferase family. Protoheme IX farnesyltransferase subfamily.</text>
</comment>
<evidence type="ECO:0000256" key="4">
    <source>
        <dbReference type="ARBA" id="ARBA00022679"/>
    </source>
</evidence>
<feature type="transmembrane region" description="Helical" evidence="10">
    <location>
        <begin position="152"/>
        <end position="174"/>
    </location>
</feature>
<comment type="caution">
    <text evidence="11">The sequence shown here is derived from an EMBL/GenBank/DDBJ whole genome shotgun (WGS) entry which is preliminary data.</text>
</comment>
<feature type="transmembrane region" description="Helical" evidence="10">
    <location>
        <begin position="249"/>
        <end position="269"/>
    </location>
</feature>
<dbReference type="InterPro" id="IPR030470">
    <property type="entry name" value="UbiA_prenylTrfase_CS"/>
</dbReference>
<dbReference type="UniPathway" id="UPA00834">
    <property type="reaction ID" value="UER00712"/>
</dbReference>
<feature type="transmembrane region" description="Helical" evidence="10">
    <location>
        <begin position="129"/>
        <end position="147"/>
    </location>
</feature>
<proteinExistence type="inferred from homology"/>
<dbReference type="Proteomes" id="UP000571128">
    <property type="component" value="Unassembled WGS sequence"/>
</dbReference>
<accession>A0A841YDH8</accession>
<dbReference type="GO" id="GO:0048034">
    <property type="term" value="P:heme O biosynthetic process"/>
    <property type="evidence" value="ECO:0007669"/>
    <property type="project" value="UniProtKB-UniRule"/>
</dbReference>
<comment type="subcellular location">
    <subcellularLocation>
        <location evidence="1 10">Cell membrane</location>
        <topology evidence="1 10">Multi-pass membrane protein</topology>
    </subcellularLocation>
</comment>
<evidence type="ECO:0000256" key="6">
    <source>
        <dbReference type="ARBA" id="ARBA00022989"/>
    </source>
</evidence>
<dbReference type="GO" id="GO:0005886">
    <property type="term" value="C:plasma membrane"/>
    <property type="evidence" value="ECO:0007669"/>
    <property type="project" value="UniProtKB-SubCell"/>
</dbReference>
<evidence type="ECO:0000313" key="12">
    <source>
        <dbReference type="Proteomes" id="UP000571128"/>
    </source>
</evidence>
<dbReference type="GO" id="GO:0008495">
    <property type="term" value="F:protoheme IX farnesyltransferase activity"/>
    <property type="evidence" value="ECO:0007669"/>
    <property type="project" value="UniProtKB-UniRule"/>
</dbReference>
<protein>
    <recommendedName>
        <fullName evidence="10">Protoheme IX farnesyltransferase</fullName>
        <ecNumber evidence="10">2.5.1.141</ecNumber>
    </recommendedName>
    <alternativeName>
        <fullName evidence="10">Heme B farnesyltransferase</fullName>
    </alternativeName>
    <alternativeName>
        <fullName evidence="10">Heme O synthase</fullName>
    </alternativeName>
</protein>
<comment type="pathway">
    <text evidence="2 10">Porphyrin-containing compound metabolism; heme O biosynthesis; heme O from protoheme: step 1/1.</text>
</comment>
<evidence type="ECO:0000256" key="7">
    <source>
        <dbReference type="ARBA" id="ARBA00023133"/>
    </source>
</evidence>
<dbReference type="Pfam" id="PF01040">
    <property type="entry name" value="UbiA"/>
    <property type="match status" value="1"/>
</dbReference>
<dbReference type="InterPro" id="IPR000537">
    <property type="entry name" value="UbiA_prenyltransferase"/>
</dbReference>
<dbReference type="Gene3D" id="1.10.357.140">
    <property type="entry name" value="UbiA prenyltransferase"/>
    <property type="match status" value="1"/>
</dbReference>
<dbReference type="AlphaFoldDB" id="A0A841YDH8"/>
<feature type="transmembrane region" description="Helical" evidence="10">
    <location>
        <begin position="281"/>
        <end position="302"/>
    </location>
</feature>
<reference evidence="11 12" key="1">
    <citation type="submission" date="2020-03" db="EMBL/GenBank/DDBJ databases">
        <title>Soil Listeria distribution.</title>
        <authorList>
            <person name="Liao J."/>
            <person name="Wiedmann M."/>
        </authorList>
    </citation>
    <scope>NUCLEOTIDE SEQUENCE [LARGE SCALE GENOMIC DNA]</scope>
    <source>
        <strain evidence="11 12">FSL L7-1645</strain>
    </source>
</reference>
<feature type="transmembrane region" description="Helical" evidence="10">
    <location>
        <begin position="102"/>
        <end position="123"/>
    </location>
</feature>
<comment type="catalytic activity">
    <reaction evidence="9 10">
        <text>heme b + (2E,6E)-farnesyl diphosphate + H2O = Fe(II)-heme o + diphosphate</text>
        <dbReference type="Rhea" id="RHEA:28070"/>
        <dbReference type="ChEBI" id="CHEBI:15377"/>
        <dbReference type="ChEBI" id="CHEBI:33019"/>
        <dbReference type="ChEBI" id="CHEBI:60344"/>
        <dbReference type="ChEBI" id="CHEBI:60530"/>
        <dbReference type="ChEBI" id="CHEBI:175763"/>
        <dbReference type="EC" id="2.5.1.141"/>
    </reaction>
</comment>
<keyword evidence="7 10" id="KW-0350">Heme biosynthesis</keyword>
<evidence type="ECO:0000256" key="8">
    <source>
        <dbReference type="ARBA" id="ARBA00023136"/>
    </source>
</evidence>
<dbReference type="RefSeq" id="WP_007544863.1">
    <property type="nucleotide sequence ID" value="NZ_JAARPY010000004.1"/>
</dbReference>
<dbReference type="CDD" id="cd13957">
    <property type="entry name" value="PT_UbiA_Cox10"/>
    <property type="match status" value="1"/>
</dbReference>
<dbReference type="PROSITE" id="PS00943">
    <property type="entry name" value="UBIA"/>
    <property type="match status" value="1"/>
</dbReference>
<keyword evidence="8 10" id="KW-0472">Membrane</keyword>
<feature type="transmembrane region" description="Helical" evidence="10">
    <location>
        <begin position="225"/>
        <end position="243"/>
    </location>
</feature>
<keyword evidence="4 10" id="KW-0808">Transferase</keyword>
<dbReference type="FunFam" id="1.10.357.140:FF:000001">
    <property type="entry name" value="Protoheme IX farnesyltransferase"/>
    <property type="match status" value="1"/>
</dbReference>
<feature type="transmembrane region" description="Helical" evidence="10">
    <location>
        <begin position="59"/>
        <end position="81"/>
    </location>
</feature>
<evidence type="ECO:0000256" key="9">
    <source>
        <dbReference type="ARBA" id="ARBA00047690"/>
    </source>
</evidence>
<evidence type="ECO:0000256" key="2">
    <source>
        <dbReference type="ARBA" id="ARBA00004919"/>
    </source>
</evidence>
<dbReference type="InterPro" id="IPR006369">
    <property type="entry name" value="Protohaem_IX_farnesylTrfase"/>
</dbReference>
<keyword evidence="6 10" id="KW-1133">Transmembrane helix</keyword>
<dbReference type="EMBL" id="JAARPY010000004">
    <property type="protein sequence ID" value="MBC1398303.1"/>
    <property type="molecule type" value="Genomic_DNA"/>
</dbReference>
<organism evidence="11 12">
    <name type="scientific">Listeria fleischmannii</name>
    <dbReference type="NCBI Taxonomy" id="1069827"/>
    <lineage>
        <taxon>Bacteria</taxon>
        <taxon>Bacillati</taxon>
        <taxon>Bacillota</taxon>
        <taxon>Bacilli</taxon>
        <taxon>Bacillales</taxon>
        <taxon>Listeriaceae</taxon>
        <taxon>Listeria</taxon>
    </lineage>
</organism>
<comment type="function">
    <text evidence="10">Converts heme B (protoheme IX) to heme O by substitution of the vinyl group on carbon 2 of heme B porphyrin ring with a hydroxyethyl farnesyl side group.</text>
</comment>
<evidence type="ECO:0000256" key="10">
    <source>
        <dbReference type="HAMAP-Rule" id="MF_00154"/>
    </source>
</evidence>